<evidence type="ECO:0000313" key="11">
    <source>
        <dbReference type="Proteomes" id="UP000664288"/>
    </source>
</evidence>
<feature type="transmembrane region" description="Helical" evidence="8">
    <location>
        <begin position="96"/>
        <end position="115"/>
    </location>
</feature>
<gene>
    <name evidence="10" type="ORF">J1C47_02745</name>
</gene>
<dbReference type="InterPro" id="IPR052017">
    <property type="entry name" value="TSUP"/>
</dbReference>
<evidence type="ECO:0000256" key="8">
    <source>
        <dbReference type="RuleBase" id="RU363041"/>
    </source>
</evidence>
<feature type="transmembrane region" description="Helical" evidence="8">
    <location>
        <begin position="71"/>
        <end position="90"/>
    </location>
</feature>
<proteinExistence type="inferred from homology"/>
<comment type="subcellular location">
    <subcellularLocation>
        <location evidence="1 8">Cell membrane</location>
        <topology evidence="1 8">Multi-pass membrane protein</topology>
    </subcellularLocation>
</comment>
<evidence type="ECO:0000256" key="6">
    <source>
        <dbReference type="ARBA" id="ARBA00022989"/>
    </source>
</evidence>
<dbReference type="InterPro" id="IPR002781">
    <property type="entry name" value="TM_pro_TauE-like"/>
</dbReference>
<accession>A0ABS3IYR9</accession>
<organism evidence="10 11">
    <name type="scientific">Jiella sonneratiae</name>
    <dbReference type="NCBI Taxonomy" id="2816856"/>
    <lineage>
        <taxon>Bacteria</taxon>
        <taxon>Pseudomonadati</taxon>
        <taxon>Pseudomonadota</taxon>
        <taxon>Alphaproteobacteria</taxon>
        <taxon>Hyphomicrobiales</taxon>
        <taxon>Aurantimonadaceae</taxon>
        <taxon>Jiella</taxon>
    </lineage>
</organism>
<evidence type="ECO:0000256" key="9">
    <source>
        <dbReference type="SAM" id="MobiDB-lite"/>
    </source>
</evidence>
<dbReference type="Proteomes" id="UP000664288">
    <property type="component" value="Unassembled WGS sequence"/>
</dbReference>
<keyword evidence="3" id="KW-0813">Transport</keyword>
<keyword evidence="5 8" id="KW-0812">Transmembrane</keyword>
<protein>
    <recommendedName>
        <fullName evidence="8">Probable membrane transporter protein</fullName>
    </recommendedName>
</protein>
<name>A0ABS3IYR9_9HYPH</name>
<feature type="transmembrane region" description="Helical" evidence="8">
    <location>
        <begin position="192"/>
        <end position="209"/>
    </location>
</feature>
<feature type="compositionally biased region" description="Low complexity" evidence="9">
    <location>
        <begin position="250"/>
        <end position="261"/>
    </location>
</feature>
<dbReference type="EMBL" id="JAFMPY010000003">
    <property type="protein sequence ID" value="MBO0902544.1"/>
    <property type="molecule type" value="Genomic_DNA"/>
</dbReference>
<keyword evidence="11" id="KW-1185">Reference proteome</keyword>
<evidence type="ECO:0000256" key="5">
    <source>
        <dbReference type="ARBA" id="ARBA00022692"/>
    </source>
</evidence>
<evidence type="ECO:0000256" key="4">
    <source>
        <dbReference type="ARBA" id="ARBA00022475"/>
    </source>
</evidence>
<keyword evidence="4 8" id="KW-1003">Cell membrane</keyword>
<dbReference type="PANTHER" id="PTHR30269">
    <property type="entry name" value="TRANSMEMBRANE PROTEIN YFCA"/>
    <property type="match status" value="1"/>
</dbReference>
<feature type="transmembrane region" description="Helical" evidence="8">
    <location>
        <begin position="36"/>
        <end position="59"/>
    </location>
</feature>
<comment type="similarity">
    <text evidence="2 8">Belongs to the 4-toluene sulfonate uptake permease (TSUP) (TC 2.A.102) family.</text>
</comment>
<evidence type="ECO:0000256" key="7">
    <source>
        <dbReference type="ARBA" id="ARBA00023136"/>
    </source>
</evidence>
<feature type="transmembrane region" description="Helical" evidence="8">
    <location>
        <begin position="127"/>
        <end position="153"/>
    </location>
</feature>
<evidence type="ECO:0000313" key="10">
    <source>
        <dbReference type="EMBL" id="MBO0902544.1"/>
    </source>
</evidence>
<evidence type="ECO:0000256" key="1">
    <source>
        <dbReference type="ARBA" id="ARBA00004651"/>
    </source>
</evidence>
<evidence type="ECO:0000256" key="3">
    <source>
        <dbReference type="ARBA" id="ARBA00022448"/>
    </source>
</evidence>
<dbReference type="PANTHER" id="PTHR30269:SF37">
    <property type="entry name" value="MEMBRANE TRANSPORTER PROTEIN"/>
    <property type="match status" value="1"/>
</dbReference>
<feature type="transmembrane region" description="Helical" evidence="8">
    <location>
        <begin position="221"/>
        <end position="238"/>
    </location>
</feature>
<keyword evidence="6 8" id="KW-1133">Transmembrane helix</keyword>
<reference evidence="10 11" key="1">
    <citation type="submission" date="2021-03" db="EMBL/GenBank/DDBJ databases">
        <title>Whole genome sequence of Jiella sp. MQZ13P-4.</title>
        <authorList>
            <person name="Tuo L."/>
        </authorList>
    </citation>
    <scope>NUCLEOTIDE SEQUENCE [LARGE SCALE GENOMIC DNA]</scope>
    <source>
        <strain evidence="10 11">MQZ13P-4</strain>
    </source>
</reference>
<keyword evidence="7 8" id="KW-0472">Membrane</keyword>
<comment type="caution">
    <text evidence="10">The sequence shown here is derived from an EMBL/GenBank/DDBJ whole genome shotgun (WGS) entry which is preliminary data.</text>
</comment>
<sequence>MGLELLLAFLAVIVAAVVRGATGFGFSLVAAPLLSLLWPAEFATGIVLCLDLFATALLVRGGILAGLDRREAALVGSAGLVGAVAGVFALKALPAGPALIGLNVAVLVSALAALLRLRWRWLDSAGAAVAAGFLTGAMIGAFAVGGTLVVAWLMASRRTPDQARALLAVVFALTDTGSIALRAFLGLLPASSLTVMALLAPAVVAGIVLGKHVYGRISAEAWKRAVACLLIVLALASLSRALTLPSQAASPAQAASPDPSALRSTIDLEVS</sequence>
<dbReference type="Pfam" id="PF01925">
    <property type="entry name" value="TauE"/>
    <property type="match status" value="1"/>
</dbReference>
<evidence type="ECO:0000256" key="2">
    <source>
        <dbReference type="ARBA" id="ARBA00009142"/>
    </source>
</evidence>
<feature type="region of interest" description="Disordered" evidence="9">
    <location>
        <begin position="250"/>
        <end position="271"/>
    </location>
</feature>
<dbReference type="RefSeq" id="WP_207349194.1">
    <property type="nucleotide sequence ID" value="NZ_JAFMPY010000003.1"/>
</dbReference>